<dbReference type="OrthoDB" id="6166219at2"/>
<dbReference type="EMBL" id="CP012830">
    <property type="protein sequence ID" value="ALI01627.1"/>
    <property type="molecule type" value="Genomic_DNA"/>
</dbReference>
<dbReference type="Pfam" id="PF21880">
    <property type="entry name" value="DUF6916"/>
    <property type="match status" value="1"/>
</dbReference>
<evidence type="ECO:0000259" key="1">
    <source>
        <dbReference type="Pfam" id="PF21880"/>
    </source>
</evidence>
<dbReference type="Proteomes" id="UP000066487">
    <property type="component" value="Chromosome"/>
</dbReference>
<evidence type="ECO:0000313" key="2">
    <source>
        <dbReference type="EMBL" id="ALI01627.1"/>
    </source>
</evidence>
<dbReference type="RefSeq" id="WP_054595008.1">
    <property type="nucleotide sequence ID" value="NZ_CP012830.1"/>
</dbReference>
<sequence length="103" mass="11453">MQQQVNSDHFRQLLETPTRLYLEDGSELSVIIELVEDVPKARLSEGSRMPFGVTLSSPDLTSFVDGLCAIDLPGLGRIEGIFVSRTLALGRDASRAYFYITFN</sequence>
<gene>
    <name evidence="2" type="ORF">AO353_11275</name>
</gene>
<feature type="domain" description="DUF6916" evidence="1">
    <location>
        <begin position="7"/>
        <end position="100"/>
    </location>
</feature>
<evidence type="ECO:0000313" key="3">
    <source>
        <dbReference type="Proteomes" id="UP000066487"/>
    </source>
</evidence>
<name>A0A0N9VU08_PSEFL</name>
<organism evidence="2 3">
    <name type="scientific">Pseudomonas fluorescens</name>
    <dbReference type="NCBI Taxonomy" id="294"/>
    <lineage>
        <taxon>Bacteria</taxon>
        <taxon>Pseudomonadati</taxon>
        <taxon>Pseudomonadota</taxon>
        <taxon>Gammaproteobacteria</taxon>
        <taxon>Pseudomonadales</taxon>
        <taxon>Pseudomonadaceae</taxon>
        <taxon>Pseudomonas</taxon>
    </lineage>
</organism>
<reference evidence="3" key="1">
    <citation type="submission" date="2015-09" db="EMBL/GenBank/DDBJ databases">
        <title>Whole genome sequence of Pseudomonas fluorescens FW300-N2E3.</title>
        <authorList>
            <person name="Ray J."/>
            <person name="Melnyk R."/>
            <person name="Deutschbauer A."/>
        </authorList>
    </citation>
    <scope>NUCLEOTIDE SEQUENCE [LARGE SCALE GENOMIC DNA]</scope>
    <source>
        <strain evidence="3">FW300-N2E3</strain>
    </source>
</reference>
<reference evidence="2 3" key="2">
    <citation type="journal article" date="2018" name="Nature">
        <title>Mutant phenotypes for thousands of bacterial genes of unknown function.</title>
        <authorList>
            <person name="Price M.N."/>
            <person name="Wetmore K.M."/>
            <person name="Waters R.J."/>
            <person name="Callaghan M."/>
            <person name="Ray J."/>
            <person name="Liu H."/>
            <person name="Kuehl J.V."/>
            <person name="Melnyk R.A."/>
            <person name="Lamson J.S."/>
            <person name="Suh Y."/>
            <person name="Carlson H.K."/>
            <person name="Esquivel Z."/>
            <person name="Sadeeshkumar H."/>
            <person name="Chakraborty R."/>
            <person name="Zane G.M."/>
            <person name="Rubin B.E."/>
            <person name="Wall J.D."/>
            <person name="Visel A."/>
            <person name="Bristow J."/>
            <person name="Blow M.J."/>
            <person name="Arkin A.P."/>
            <person name="Deutschbauer A.M."/>
        </authorList>
    </citation>
    <scope>NUCLEOTIDE SEQUENCE [LARGE SCALE GENOMIC DNA]</scope>
    <source>
        <strain evidence="2 3">FW300-N2E3</strain>
    </source>
</reference>
<protein>
    <recommendedName>
        <fullName evidence="1">DUF6916 domain-containing protein</fullName>
    </recommendedName>
</protein>
<accession>A0A0N9VU08</accession>
<dbReference type="InterPro" id="IPR054209">
    <property type="entry name" value="DUF6916"/>
</dbReference>
<proteinExistence type="predicted"/>
<dbReference type="AlphaFoldDB" id="A0A0N9VU08"/>